<reference evidence="2 3" key="1">
    <citation type="submission" date="2023-07" db="EMBL/GenBank/DDBJ databases">
        <title>Sequencing the genomes of 1000 actinobacteria strains.</title>
        <authorList>
            <person name="Klenk H.-P."/>
        </authorList>
    </citation>
    <scope>NUCLEOTIDE SEQUENCE [LARGE SCALE GENOMIC DNA]</scope>
    <source>
        <strain evidence="2 3">DSM 44709</strain>
    </source>
</reference>
<name>A0AAE3VV22_9ACTN</name>
<dbReference type="AlphaFoldDB" id="A0AAE3VV22"/>
<comment type="caution">
    <text evidence="2">The sequence shown here is derived from an EMBL/GenBank/DDBJ whole genome shotgun (WGS) entry which is preliminary data.</text>
</comment>
<organism evidence="2 3">
    <name type="scientific">Catenuloplanes indicus</name>
    <dbReference type="NCBI Taxonomy" id="137267"/>
    <lineage>
        <taxon>Bacteria</taxon>
        <taxon>Bacillati</taxon>
        <taxon>Actinomycetota</taxon>
        <taxon>Actinomycetes</taxon>
        <taxon>Micromonosporales</taxon>
        <taxon>Micromonosporaceae</taxon>
        <taxon>Catenuloplanes</taxon>
    </lineage>
</organism>
<proteinExistence type="predicted"/>
<evidence type="ECO:0000313" key="2">
    <source>
        <dbReference type="EMBL" id="MDQ0363757.1"/>
    </source>
</evidence>
<dbReference type="EMBL" id="JAUSUZ010000001">
    <property type="protein sequence ID" value="MDQ0363757.1"/>
    <property type="molecule type" value="Genomic_DNA"/>
</dbReference>
<gene>
    <name evidence="2" type="ORF">J2S42_000426</name>
</gene>
<evidence type="ECO:0000313" key="3">
    <source>
        <dbReference type="Proteomes" id="UP001240236"/>
    </source>
</evidence>
<keyword evidence="3" id="KW-1185">Reference proteome</keyword>
<protein>
    <submittedName>
        <fullName evidence="2">Uncharacterized protein</fullName>
    </submittedName>
</protein>
<feature type="region of interest" description="Disordered" evidence="1">
    <location>
        <begin position="1"/>
        <end position="24"/>
    </location>
</feature>
<sequence length="92" mass="9930">MRTSSKPSATAPTSARHAPSPSVRRLRLQVSPAGHAPGFMSFVIPYWCAGCGISYGPNAVRSTPYRSYESSIHYACSVCPRLSAPGVFRKSR</sequence>
<dbReference type="Proteomes" id="UP001240236">
    <property type="component" value="Unassembled WGS sequence"/>
</dbReference>
<evidence type="ECO:0000256" key="1">
    <source>
        <dbReference type="SAM" id="MobiDB-lite"/>
    </source>
</evidence>
<feature type="compositionally biased region" description="Low complexity" evidence="1">
    <location>
        <begin position="1"/>
        <end position="15"/>
    </location>
</feature>
<accession>A0AAE3VV22</accession>